<evidence type="ECO:0000256" key="2">
    <source>
        <dbReference type="ARBA" id="ARBA00004651"/>
    </source>
</evidence>
<dbReference type="CDD" id="cd16922">
    <property type="entry name" value="HATPase_EvgS-ArcB-TorS-like"/>
    <property type="match status" value="1"/>
</dbReference>
<keyword evidence="6" id="KW-0812">Transmembrane</keyword>
<keyword evidence="4" id="KW-1003">Cell membrane</keyword>
<accession>A0ABS3QFH6</accession>
<organism evidence="19 20">
    <name type="scientific">Hymenobacter negativus</name>
    <dbReference type="NCBI Taxonomy" id="2795026"/>
    <lineage>
        <taxon>Bacteria</taxon>
        <taxon>Pseudomonadati</taxon>
        <taxon>Bacteroidota</taxon>
        <taxon>Cytophagia</taxon>
        <taxon>Cytophagales</taxon>
        <taxon>Hymenobacteraceae</taxon>
        <taxon>Hymenobacter</taxon>
    </lineage>
</organism>
<keyword evidence="8" id="KW-0067">ATP-binding</keyword>
<evidence type="ECO:0000259" key="15">
    <source>
        <dbReference type="PROSITE" id="PS50110"/>
    </source>
</evidence>
<dbReference type="PANTHER" id="PTHR45339">
    <property type="entry name" value="HYBRID SIGNAL TRANSDUCTION HISTIDINE KINASE J"/>
    <property type="match status" value="1"/>
</dbReference>
<evidence type="ECO:0000256" key="13">
    <source>
        <dbReference type="PROSITE-ProRule" id="PRU00169"/>
    </source>
</evidence>
<evidence type="ECO:0000259" key="14">
    <source>
        <dbReference type="PROSITE" id="PS50109"/>
    </source>
</evidence>
<dbReference type="SUPFAM" id="SSF47384">
    <property type="entry name" value="Homodimeric domain of signal transducing histidine kinase"/>
    <property type="match status" value="1"/>
</dbReference>
<keyword evidence="11" id="KW-0472">Membrane</keyword>
<dbReference type="InterPro" id="IPR013655">
    <property type="entry name" value="PAS_fold_3"/>
</dbReference>
<dbReference type="CDD" id="cd00082">
    <property type="entry name" value="HisKA"/>
    <property type="match status" value="1"/>
</dbReference>
<reference evidence="19 20" key="1">
    <citation type="submission" date="2021-03" db="EMBL/GenBank/DDBJ databases">
        <authorList>
            <person name="Kim M.K."/>
        </authorList>
    </citation>
    <scope>NUCLEOTIDE SEQUENCE [LARGE SCALE GENOMIC DNA]</scope>
    <source>
        <strain evidence="19 20">BT442</strain>
    </source>
</reference>
<dbReference type="Pfam" id="PF00072">
    <property type="entry name" value="Response_reg"/>
    <property type="match status" value="1"/>
</dbReference>
<feature type="domain" description="PAC" evidence="17">
    <location>
        <begin position="126"/>
        <end position="179"/>
    </location>
</feature>
<evidence type="ECO:0000259" key="17">
    <source>
        <dbReference type="PROSITE" id="PS50113"/>
    </source>
</evidence>
<evidence type="ECO:0000256" key="12">
    <source>
        <dbReference type="PROSITE-ProRule" id="PRU00110"/>
    </source>
</evidence>
<evidence type="ECO:0000259" key="16">
    <source>
        <dbReference type="PROSITE" id="PS50112"/>
    </source>
</evidence>
<feature type="domain" description="Response regulatory" evidence="15">
    <location>
        <begin position="714"/>
        <end position="832"/>
    </location>
</feature>
<dbReference type="Gene3D" id="3.30.565.10">
    <property type="entry name" value="Histidine kinase-like ATPase, C-terminal domain"/>
    <property type="match status" value="1"/>
</dbReference>
<dbReference type="PANTHER" id="PTHR45339:SF1">
    <property type="entry name" value="HYBRID SIGNAL TRANSDUCTION HISTIDINE KINASE J"/>
    <property type="match status" value="1"/>
</dbReference>
<feature type="modified residue" description="4-aspartylphosphate" evidence="13">
    <location>
        <position position="763"/>
    </location>
</feature>
<dbReference type="Pfam" id="PF01627">
    <property type="entry name" value="Hpt"/>
    <property type="match status" value="1"/>
</dbReference>
<evidence type="ECO:0000256" key="7">
    <source>
        <dbReference type="ARBA" id="ARBA00022741"/>
    </source>
</evidence>
<evidence type="ECO:0000256" key="6">
    <source>
        <dbReference type="ARBA" id="ARBA00022692"/>
    </source>
</evidence>
<name>A0ABS3QFH6_9BACT</name>
<dbReference type="InterPro" id="IPR001610">
    <property type="entry name" value="PAC"/>
</dbReference>
<dbReference type="InterPro" id="IPR001789">
    <property type="entry name" value="Sig_transdc_resp-reg_receiver"/>
</dbReference>
<evidence type="ECO:0000256" key="11">
    <source>
        <dbReference type="ARBA" id="ARBA00023136"/>
    </source>
</evidence>
<keyword evidence="7" id="KW-0547">Nucleotide-binding</keyword>
<dbReference type="PRINTS" id="PR00344">
    <property type="entry name" value="BCTRLSENSOR"/>
</dbReference>
<dbReference type="Gene3D" id="3.40.50.2300">
    <property type="match status" value="1"/>
</dbReference>
<feature type="domain" description="PAS" evidence="16">
    <location>
        <begin position="180"/>
        <end position="239"/>
    </location>
</feature>
<dbReference type="Proteomes" id="UP000664369">
    <property type="component" value="Unassembled WGS sequence"/>
</dbReference>
<evidence type="ECO:0000313" key="20">
    <source>
        <dbReference type="Proteomes" id="UP000664369"/>
    </source>
</evidence>
<keyword evidence="10" id="KW-0902">Two-component regulatory system</keyword>
<feature type="domain" description="Histidine kinase" evidence="14">
    <location>
        <begin position="465"/>
        <end position="691"/>
    </location>
</feature>
<dbReference type="InterPro" id="IPR036890">
    <property type="entry name" value="HATPase_C_sf"/>
</dbReference>
<dbReference type="PROSITE" id="PS50109">
    <property type="entry name" value="HIS_KIN"/>
    <property type="match status" value="1"/>
</dbReference>
<dbReference type="Pfam" id="PF02518">
    <property type="entry name" value="HATPase_c"/>
    <property type="match status" value="1"/>
</dbReference>
<evidence type="ECO:0000313" key="19">
    <source>
        <dbReference type="EMBL" id="MBO2010001.1"/>
    </source>
</evidence>
<dbReference type="Gene3D" id="1.20.120.160">
    <property type="entry name" value="HPT domain"/>
    <property type="match status" value="1"/>
</dbReference>
<dbReference type="EMBL" id="JAGETZ010000005">
    <property type="protein sequence ID" value="MBO2010001.1"/>
    <property type="molecule type" value="Genomic_DNA"/>
</dbReference>
<evidence type="ECO:0000256" key="10">
    <source>
        <dbReference type="ARBA" id="ARBA00023012"/>
    </source>
</evidence>
<comment type="subcellular location">
    <subcellularLocation>
        <location evidence="2">Cell membrane</location>
        <topology evidence="2">Multi-pass membrane protein</topology>
    </subcellularLocation>
</comment>
<dbReference type="InterPro" id="IPR000700">
    <property type="entry name" value="PAS-assoc_C"/>
</dbReference>
<feature type="domain" description="PAS" evidence="16">
    <location>
        <begin position="321"/>
        <end position="364"/>
    </location>
</feature>
<dbReference type="InterPro" id="IPR008207">
    <property type="entry name" value="Sig_transdc_His_kin_Hpt_dom"/>
</dbReference>
<dbReference type="SMART" id="SM00091">
    <property type="entry name" value="PAS"/>
    <property type="match status" value="3"/>
</dbReference>
<proteinExistence type="predicted"/>
<comment type="caution">
    <text evidence="19">The sequence shown here is derived from an EMBL/GenBank/DDBJ whole genome shotgun (WGS) entry which is preliminary data.</text>
</comment>
<dbReference type="Gene3D" id="3.30.450.20">
    <property type="entry name" value="PAS domain"/>
    <property type="match status" value="3"/>
</dbReference>
<feature type="modified residue" description="Phosphohistidine" evidence="12">
    <location>
        <position position="908"/>
    </location>
</feature>
<dbReference type="SUPFAM" id="SSF55874">
    <property type="entry name" value="ATPase domain of HSP90 chaperone/DNA topoisomerase II/histidine kinase"/>
    <property type="match status" value="1"/>
</dbReference>
<keyword evidence="9" id="KW-1133">Transmembrane helix</keyword>
<gene>
    <name evidence="19" type="ORF">J4E00_13140</name>
</gene>
<dbReference type="Gene3D" id="1.10.287.130">
    <property type="match status" value="1"/>
</dbReference>
<dbReference type="InterPro" id="IPR013656">
    <property type="entry name" value="PAS_4"/>
</dbReference>
<dbReference type="InterPro" id="IPR003594">
    <property type="entry name" value="HATPase_dom"/>
</dbReference>
<dbReference type="Pfam" id="PF00512">
    <property type="entry name" value="HisKA"/>
    <property type="match status" value="1"/>
</dbReference>
<evidence type="ECO:0000256" key="8">
    <source>
        <dbReference type="ARBA" id="ARBA00022840"/>
    </source>
</evidence>
<dbReference type="InterPro" id="IPR036641">
    <property type="entry name" value="HPT_dom_sf"/>
</dbReference>
<dbReference type="SMART" id="SM00387">
    <property type="entry name" value="HATPase_c"/>
    <property type="match status" value="1"/>
</dbReference>
<dbReference type="Pfam" id="PF08447">
    <property type="entry name" value="PAS_3"/>
    <property type="match status" value="2"/>
</dbReference>
<dbReference type="SUPFAM" id="SSF52172">
    <property type="entry name" value="CheY-like"/>
    <property type="match status" value="1"/>
</dbReference>
<dbReference type="NCBIfam" id="TIGR00229">
    <property type="entry name" value="sensory_box"/>
    <property type="match status" value="3"/>
</dbReference>
<dbReference type="InterPro" id="IPR036097">
    <property type="entry name" value="HisK_dim/P_sf"/>
</dbReference>
<dbReference type="PROSITE" id="PS50110">
    <property type="entry name" value="RESPONSE_REGULATORY"/>
    <property type="match status" value="1"/>
</dbReference>
<keyword evidence="5 13" id="KW-0597">Phosphoprotein</keyword>
<dbReference type="CDD" id="cd17546">
    <property type="entry name" value="REC_hyHK_CKI1_RcsC-like"/>
    <property type="match status" value="1"/>
</dbReference>
<dbReference type="PROSITE" id="PS50112">
    <property type="entry name" value="PAS"/>
    <property type="match status" value="2"/>
</dbReference>
<feature type="domain" description="PAC" evidence="17">
    <location>
        <begin position="260"/>
        <end position="313"/>
    </location>
</feature>
<dbReference type="InterPro" id="IPR000014">
    <property type="entry name" value="PAS"/>
</dbReference>
<evidence type="ECO:0000256" key="5">
    <source>
        <dbReference type="ARBA" id="ARBA00022553"/>
    </source>
</evidence>
<dbReference type="SUPFAM" id="SSF47226">
    <property type="entry name" value="Histidine-containing phosphotransfer domain, HPT domain"/>
    <property type="match status" value="1"/>
</dbReference>
<dbReference type="PROSITE" id="PS50894">
    <property type="entry name" value="HPT"/>
    <property type="match status" value="1"/>
</dbReference>
<evidence type="ECO:0000259" key="18">
    <source>
        <dbReference type="PROSITE" id="PS50894"/>
    </source>
</evidence>
<protein>
    <recommendedName>
        <fullName evidence="3">histidine kinase</fullName>
        <ecNumber evidence="3">2.7.13.3</ecNumber>
    </recommendedName>
</protein>
<dbReference type="SMART" id="SM00448">
    <property type="entry name" value="REC"/>
    <property type="match status" value="1"/>
</dbReference>
<dbReference type="InterPro" id="IPR035965">
    <property type="entry name" value="PAS-like_dom_sf"/>
</dbReference>
<dbReference type="RefSeq" id="WP_208175636.1">
    <property type="nucleotide sequence ID" value="NZ_JAGETZ010000005.1"/>
</dbReference>
<evidence type="ECO:0000256" key="9">
    <source>
        <dbReference type="ARBA" id="ARBA00022989"/>
    </source>
</evidence>
<dbReference type="InterPro" id="IPR011006">
    <property type="entry name" value="CheY-like_superfamily"/>
</dbReference>
<comment type="catalytic activity">
    <reaction evidence="1">
        <text>ATP + protein L-histidine = ADP + protein N-phospho-L-histidine.</text>
        <dbReference type="EC" id="2.7.13.3"/>
    </reaction>
</comment>
<dbReference type="PROSITE" id="PS50113">
    <property type="entry name" value="PAC"/>
    <property type="match status" value="2"/>
</dbReference>
<evidence type="ECO:0000256" key="4">
    <source>
        <dbReference type="ARBA" id="ARBA00022475"/>
    </source>
</evidence>
<dbReference type="CDD" id="cd00130">
    <property type="entry name" value="PAS"/>
    <property type="match status" value="3"/>
</dbReference>
<dbReference type="SMART" id="SM00388">
    <property type="entry name" value="HisKA"/>
    <property type="match status" value="1"/>
</dbReference>
<dbReference type="SUPFAM" id="SSF55785">
    <property type="entry name" value="PYP-like sensor domain (PAS domain)"/>
    <property type="match status" value="3"/>
</dbReference>
<sequence length="969" mass="107241">MRRSRSPRLARRAALPAVRRVQGREPHTGPALAKAQVRANAPTNFSEPPPFAQQLADKVPLILFSYDLQHQRLLQCNQHCKTVLGYSSATLLQMGPLLATSLLHADSLYQLRRADILTQLSRERSISWDCRIRHREGGWRWLRIRLRPNMFDAVGQPIEVMGTAEDVTRYRAAVTELRQNRHLLRQVVDLVPNLVAIFDLRQQRITYTNRRIETLLGYSSEEIEAIPEGQVLQMMLPPDSLARYKAHLTAVAQLPDGQVSTLEYAARHQDGSLRWLHCTHTPFSRDEQGQTVSIIGVSEDITERRAADERNQAATARLMEQHRLFRQIIDALPHPIYLKDGNGNYLLANQAMAALYGLTPEELVRHGEANLPIASTLDTARYQSQDQHVLATGQDLTIQESYTSPEGLVSWFSSTKRLFVRADGTAQVLGVDSNITQLKVTQQALEEAVNEAEVDSQAKQDFLANMSHEIRTPLHGILGLAGVLSKTTLSRSQHDYLRLLDESAQHLLTVLNDVLTTARLGAGKLRAESTPFNPELLLLDCAALLRPRAREKGLRLRVEKPEALPAVLGDPHRLRQVLLNLVSNAIKFTEEGHVQLQCRTVAAPLQHREPEGTIWLQFIVSDTGIGICAETLDKIFEPFAQATDSTDREYGGSGLGLSISEGLVKLMGGTLRVSSAVQQGSTFAFTLAFAPVAATETTATPAEKQLATAPENGRVLLVEDNLVNSLLAETVLRNWGWQVTTAASGPAAIKLFEHRLFDLVLMDIQMPGMDGETAARALRQHPNPVQAATPIIALTARAQAGEAERLQASGFAGYLTKPYREEQLLDTMRAVLARHHAAFSQRPHPSPTPMSAPAPLYNLQNVRQLVHGDEAIVRRLAWAFIETTPAILSALDEALTTTNWVAVGDAAHHLKSSLDGLGVDSLRHVIREVEAYGENPPAIPELAAQQIAQIRTTTEQVMAALRQEFPEQQ</sequence>
<dbReference type="EC" id="2.7.13.3" evidence="3"/>
<evidence type="ECO:0000256" key="1">
    <source>
        <dbReference type="ARBA" id="ARBA00000085"/>
    </source>
</evidence>
<dbReference type="InterPro" id="IPR003661">
    <property type="entry name" value="HisK_dim/P_dom"/>
</dbReference>
<dbReference type="Pfam" id="PF08448">
    <property type="entry name" value="PAS_4"/>
    <property type="match status" value="1"/>
</dbReference>
<dbReference type="InterPro" id="IPR005467">
    <property type="entry name" value="His_kinase_dom"/>
</dbReference>
<dbReference type="InterPro" id="IPR004358">
    <property type="entry name" value="Sig_transdc_His_kin-like_C"/>
</dbReference>
<evidence type="ECO:0000256" key="3">
    <source>
        <dbReference type="ARBA" id="ARBA00012438"/>
    </source>
</evidence>
<keyword evidence="20" id="KW-1185">Reference proteome</keyword>
<dbReference type="SMART" id="SM00086">
    <property type="entry name" value="PAC"/>
    <property type="match status" value="2"/>
</dbReference>
<feature type="domain" description="HPt" evidence="18">
    <location>
        <begin position="869"/>
        <end position="968"/>
    </location>
</feature>